<dbReference type="InterPro" id="IPR000086">
    <property type="entry name" value="NUDIX_hydrolase_dom"/>
</dbReference>
<keyword evidence="6" id="KW-0227">DNA damage</keyword>
<keyword evidence="3" id="KW-0515">Mutator protein</keyword>
<protein>
    <recommendedName>
        <fullName evidence="13">8-oxo-dGTP diphosphatase</fullName>
        <ecNumber evidence="12">3.6.1.55</ecNumber>
    </recommendedName>
    <alternativeName>
        <fullName evidence="16">7,8-dihydro-8-oxoguanine-triphosphatase</fullName>
    </alternativeName>
    <alternativeName>
        <fullName evidence="15">Mutator protein MutT</fullName>
    </alternativeName>
    <alternativeName>
        <fullName evidence="14">dGTP pyrophosphohydrolase</fullName>
    </alternativeName>
</protein>
<dbReference type="InterPro" id="IPR047127">
    <property type="entry name" value="MutT-like"/>
</dbReference>
<evidence type="ECO:0000256" key="16">
    <source>
        <dbReference type="ARBA" id="ARBA00042798"/>
    </source>
</evidence>
<evidence type="ECO:0000256" key="12">
    <source>
        <dbReference type="ARBA" id="ARBA00038905"/>
    </source>
</evidence>
<evidence type="ECO:0000256" key="6">
    <source>
        <dbReference type="ARBA" id="ARBA00022763"/>
    </source>
</evidence>
<keyword evidence="5" id="KW-0479">Metal-binding</keyword>
<evidence type="ECO:0000256" key="9">
    <source>
        <dbReference type="ARBA" id="ARBA00023204"/>
    </source>
</evidence>
<dbReference type="InterPro" id="IPR020084">
    <property type="entry name" value="NUDIX_hydrolase_CS"/>
</dbReference>
<reference evidence="19 20" key="1">
    <citation type="submission" date="2024-07" db="EMBL/GenBank/DDBJ databases">
        <title>Novosphingobium kalidii RD2P27.</title>
        <authorList>
            <person name="Sun J.-Q."/>
        </authorList>
    </citation>
    <scope>NUCLEOTIDE SEQUENCE [LARGE SCALE GENOMIC DNA]</scope>
    <source>
        <strain evidence="19 20">RD2P27</strain>
    </source>
</reference>
<comment type="caution">
    <text evidence="19">The sequence shown here is derived from an EMBL/GenBank/DDBJ whole genome shotgun (WGS) entry which is preliminary data.</text>
</comment>
<dbReference type="GO" id="GO:0016787">
    <property type="term" value="F:hydrolase activity"/>
    <property type="evidence" value="ECO:0007669"/>
    <property type="project" value="UniProtKB-KW"/>
</dbReference>
<dbReference type="InterPro" id="IPR020476">
    <property type="entry name" value="Nudix_hydrolase"/>
</dbReference>
<dbReference type="PROSITE" id="PS51462">
    <property type="entry name" value="NUDIX"/>
    <property type="match status" value="1"/>
</dbReference>
<feature type="domain" description="Nudix hydrolase" evidence="18">
    <location>
        <begin position="9"/>
        <end position="139"/>
    </location>
</feature>
<evidence type="ECO:0000256" key="7">
    <source>
        <dbReference type="ARBA" id="ARBA00022801"/>
    </source>
</evidence>
<evidence type="ECO:0000256" key="8">
    <source>
        <dbReference type="ARBA" id="ARBA00022842"/>
    </source>
</evidence>
<keyword evidence="4" id="KW-0235">DNA replication</keyword>
<organism evidence="19 20">
    <name type="scientific">Novosphingobium kalidii</name>
    <dbReference type="NCBI Taxonomy" id="3230299"/>
    <lineage>
        <taxon>Bacteria</taxon>
        <taxon>Pseudomonadati</taxon>
        <taxon>Pseudomonadota</taxon>
        <taxon>Alphaproteobacteria</taxon>
        <taxon>Sphingomonadales</taxon>
        <taxon>Sphingomonadaceae</taxon>
        <taxon>Novosphingobium</taxon>
    </lineage>
</organism>
<name>A0ABV2D2U0_9SPHN</name>
<dbReference type="Proteomes" id="UP001548713">
    <property type="component" value="Unassembled WGS sequence"/>
</dbReference>
<evidence type="ECO:0000256" key="1">
    <source>
        <dbReference type="ARBA" id="ARBA00001946"/>
    </source>
</evidence>
<keyword evidence="8" id="KW-0460">Magnesium</keyword>
<dbReference type="SUPFAM" id="SSF55811">
    <property type="entry name" value="Nudix"/>
    <property type="match status" value="1"/>
</dbReference>
<dbReference type="PANTHER" id="PTHR47707:SF1">
    <property type="entry name" value="NUDIX HYDROLASE FAMILY PROTEIN"/>
    <property type="match status" value="1"/>
</dbReference>
<dbReference type="PRINTS" id="PR00502">
    <property type="entry name" value="NUDIXFAMILY"/>
</dbReference>
<proteinExistence type="inferred from homology"/>
<comment type="catalytic activity">
    <reaction evidence="10">
        <text>8-oxo-dGTP + H2O = 8-oxo-dGMP + diphosphate + H(+)</text>
        <dbReference type="Rhea" id="RHEA:31575"/>
        <dbReference type="ChEBI" id="CHEBI:15377"/>
        <dbReference type="ChEBI" id="CHEBI:15378"/>
        <dbReference type="ChEBI" id="CHEBI:33019"/>
        <dbReference type="ChEBI" id="CHEBI:63224"/>
        <dbReference type="ChEBI" id="CHEBI:77896"/>
        <dbReference type="EC" id="3.6.1.55"/>
    </reaction>
</comment>
<evidence type="ECO:0000256" key="14">
    <source>
        <dbReference type="ARBA" id="ARBA00041592"/>
    </source>
</evidence>
<comment type="cofactor">
    <cofactor evidence="1">
        <name>Mg(2+)</name>
        <dbReference type="ChEBI" id="CHEBI:18420"/>
    </cofactor>
</comment>
<evidence type="ECO:0000256" key="13">
    <source>
        <dbReference type="ARBA" id="ARBA00040794"/>
    </source>
</evidence>
<keyword evidence="9" id="KW-0234">DNA repair</keyword>
<dbReference type="Gene3D" id="3.90.79.10">
    <property type="entry name" value="Nucleoside Triphosphate Pyrophosphohydrolase"/>
    <property type="match status" value="1"/>
</dbReference>
<evidence type="ECO:0000256" key="11">
    <source>
        <dbReference type="ARBA" id="ARBA00036904"/>
    </source>
</evidence>
<evidence type="ECO:0000313" key="19">
    <source>
        <dbReference type="EMBL" id="MET1756168.1"/>
    </source>
</evidence>
<evidence type="ECO:0000256" key="17">
    <source>
        <dbReference type="RuleBase" id="RU003476"/>
    </source>
</evidence>
<accession>A0ABV2D2U0</accession>
<evidence type="ECO:0000256" key="2">
    <source>
        <dbReference type="ARBA" id="ARBA00005582"/>
    </source>
</evidence>
<sequence length="146" mass="15509">MQHLDRAEPLWVSAVALIDAAGRVLMQRRPLGAVHGGLWEFPGGKLEPCEAPEVAAARELQEELGLVTAPTDLVPAAFASGRTDGRGDRPLIIMLFVCTRWAGTPEPQAGASVGWYGPTQLAALAMPPLDYPLAEGLLKILQASAF</sequence>
<dbReference type="EC" id="3.6.1.55" evidence="12"/>
<evidence type="ECO:0000256" key="10">
    <source>
        <dbReference type="ARBA" id="ARBA00035861"/>
    </source>
</evidence>
<evidence type="ECO:0000313" key="20">
    <source>
        <dbReference type="Proteomes" id="UP001548713"/>
    </source>
</evidence>
<dbReference type="InterPro" id="IPR015797">
    <property type="entry name" value="NUDIX_hydrolase-like_dom_sf"/>
</dbReference>
<evidence type="ECO:0000259" key="18">
    <source>
        <dbReference type="PROSITE" id="PS51462"/>
    </source>
</evidence>
<evidence type="ECO:0000256" key="4">
    <source>
        <dbReference type="ARBA" id="ARBA00022705"/>
    </source>
</evidence>
<comment type="catalytic activity">
    <reaction evidence="11">
        <text>8-oxo-GTP + H2O = 8-oxo-GMP + diphosphate + H(+)</text>
        <dbReference type="Rhea" id="RHEA:67616"/>
        <dbReference type="ChEBI" id="CHEBI:15377"/>
        <dbReference type="ChEBI" id="CHEBI:15378"/>
        <dbReference type="ChEBI" id="CHEBI:33019"/>
        <dbReference type="ChEBI" id="CHEBI:143553"/>
        <dbReference type="ChEBI" id="CHEBI:145694"/>
    </reaction>
</comment>
<dbReference type="Pfam" id="PF00293">
    <property type="entry name" value="NUDIX"/>
    <property type="match status" value="1"/>
</dbReference>
<evidence type="ECO:0000256" key="3">
    <source>
        <dbReference type="ARBA" id="ARBA00022457"/>
    </source>
</evidence>
<keyword evidence="7 17" id="KW-0378">Hydrolase</keyword>
<comment type="similarity">
    <text evidence="2 17">Belongs to the Nudix hydrolase family.</text>
</comment>
<dbReference type="PROSITE" id="PS00893">
    <property type="entry name" value="NUDIX_BOX"/>
    <property type="match status" value="1"/>
</dbReference>
<evidence type="ECO:0000256" key="15">
    <source>
        <dbReference type="ARBA" id="ARBA00041979"/>
    </source>
</evidence>
<dbReference type="RefSeq" id="WP_353984659.1">
    <property type="nucleotide sequence ID" value="NZ_JBEWLY010000019.1"/>
</dbReference>
<dbReference type="PANTHER" id="PTHR47707">
    <property type="entry name" value="8-OXO-DGTP DIPHOSPHATASE"/>
    <property type="match status" value="1"/>
</dbReference>
<evidence type="ECO:0000256" key="5">
    <source>
        <dbReference type="ARBA" id="ARBA00022723"/>
    </source>
</evidence>
<gene>
    <name evidence="19" type="ORF">ABVV53_11990</name>
</gene>
<dbReference type="EMBL" id="JBEWLY010000019">
    <property type="protein sequence ID" value="MET1756168.1"/>
    <property type="molecule type" value="Genomic_DNA"/>
</dbReference>
<keyword evidence="20" id="KW-1185">Reference proteome</keyword>